<dbReference type="Pfam" id="PF13635">
    <property type="entry name" value="DUF4143"/>
    <property type="match status" value="1"/>
</dbReference>
<dbReference type="PATRIC" id="fig|496833.3.peg.186"/>
<evidence type="ECO:0000259" key="1">
    <source>
        <dbReference type="Pfam" id="PF13173"/>
    </source>
</evidence>
<dbReference type="PANTHER" id="PTHR43566">
    <property type="entry name" value="CONSERVED PROTEIN"/>
    <property type="match status" value="1"/>
</dbReference>
<protein>
    <recommendedName>
        <fullName evidence="5">AAA family ATPase</fullName>
    </recommendedName>
</protein>
<dbReference type="Proteomes" id="UP000006810">
    <property type="component" value="Chromosome"/>
</dbReference>
<keyword evidence="4" id="KW-1185">Reference proteome</keyword>
<organism evidence="3 4">
    <name type="scientific">Mycoplasmopsis fermentans (strain ATCC 19989 / NBRC 14854 / NCTC 10117 / PG18)</name>
    <name type="common">Mycoplasma fermentans</name>
    <dbReference type="NCBI Taxonomy" id="496833"/>
    <lineage>
        <taxon>Bacteria</taxon>
        <taxon>Bacillati</taxon>
        <taxon>Mycoplasmatota</taxon>
        <taxon>Mycoplasmoidales</taxon>
        <taxon>Metamycoplasmataceae</taxon>
        <taxon>Mycoplasmopsis</taxon>
    </lineage>
</organism>
<feature type="domain" description="DUF4143" evidence="2">
    <location>
        <begin position="256"/>
        <end position="418"/>
    </location>
</feature>
<dbReference type="SUPFAM" id="SSF52540">
    <property type="entry name" value="P-loop containing nucleoside triphosphate hydrolases"/>
    <property type="match status" value="1"/>
</dbReference>
<feature type="domain" description="AAA" evidence="1">
    <location>
        <begin position="74"/>
        <end position="188"/>
    </location>
</feature>
<dbReference type="InterPro" id="IPR025420">
    <property type="entry name" value="DUF4143"/>
</dbReference>
<dbReference type="HOGENOM" id="CLU_041527_4_1_14"/>
<dbReference type="Pfam" id="PF13173">
    <property type="entry name" value="AAA_14"/>
    <property type="match status" value="1"/>
</dbReference>
<dbReference type="InterPro" id="IPR027417">
    <property type="entry name" value="P-loop_NTPase"/>
</dbReference>
<dbReference type="PANTHER" id="PTHR43566:SF1">
    <property type="entry name" value="AAA+ ATPASE DOMAIN-CONTAINING PROTEIN"/>
    <property type="match status" value="1"/>
</dbReference>
<sequence length="474" mass="54244">MNAHFFVLFILFITKVFGKLPQKCSANYHKSVQQITTKVFGKLFFCYNVYEVAMKYKRRIIEKQIKKNLEIFGAINIEGIKQCGKTTTAQKFSKTLIKLQDPDNLKTYKETIEYKPSLLLEGEKPLLIDEWQDFPIMWDAVRTYVDSAMGKKGLFILTGSSTHNKLNTMHTGTGRIHTMKMYPMSLYETGESSGKISLQDLFDKKIKVNGLKSNLSFEDLAKAICRGGWPSTLNLKKYENQIEIPKDYVNQICNVDISKIDNIKRSPEITRRILKSYARNVATLATSKTLIKDCSFKDEGSKTTFYDYTTKLEDLNVIDNITAWNPKIRSASAIRSTNKRLFVDPSLATSSLGISYIDLIKDLRTYGFVFENLCSRDLKIYSSSLNGELSYYHDRYGLEIDFVLHLNDGRYALIECKLGGNQIEKAKNNLLKVKQLIKENGQREPDLMIILTAEDRAYEITDGILIIPISLLKD</sequence>
<evidence type="ECO:0000259" key="2">
    <source>
        <dbReference type="Pfam" id="PF13635"/>
    </source>
</evidence>
<evidence type="ECO:0000313" key="4">
    <source>
        <dbReference type="Proteomes" id="UP000006810"/>
    </source>
</evidence>
<accession>C4XFE0</accession>
<reference evidence="3 4" key="1">
    <citation type="journal article" date="2009" name="Curr. Microbiol.">
        <title>Molecular cloning and expression of a novel cholinephosphotransferase involved in glycoglycerophospholipid biosynthesis of Mycoplasma fermentans.</title>
        <authorList>
            <person name="Ishida N."/>
            <person name="Irikura D."/>
            <person name="Matsuda K."/>
            <person name="Sato S."/>
            <person name="Asano K."/>
        </authorList>
    </citation>
    <scope>NUCLEOTIDE SEQUENCE [LARGE SCALE GENOMIC DNA]</scope>
    <source>
        <strain evidence="4">ATCC 19989 / NBRC 14854 / NCTC 10117 / PG18</strain>
    </source>
</reference>
<evidence type="ECO:0008006" key="5">
    <source>
        <dbReference type="Google" id="ProtNLM"/>
    </source>
</evidence>
<dbReference type="AlphaFoldDB" id="C4XFE0"/>
<name>C4XFE0_MYCFP</name>
<evidence type="ECO:0000313" key="3">
    <source>
        <dbReference type="EMBL" id="BAH69862.1"/>
    </source>
</evidence>
<dbReference type="eggNOG" id="COG1373">
    <property type="taxonomic scope" value="Bacteria"/>
</dbReference>
<dbReference type="KEGG" id="mfp:MBIO_0597"/>
<proteinExistence type="predicted"/>
<dbReference type="InterPro" id="IPR041682">
    <property type="entry name" value="AAA_14"/>
</dbReference>
<dbReference type="EMBL" id="AP009608">
    <property type="protein sequence ID" value="BAH69862.1"/>
    <property type="molecule type" value="Genomic_DNA"/>
</dbReference>
<gene>
    <name evidence="3" type="ordered locus">MBIO_0597</name>
</gene>